<dbReference type="PROSITE" id="PS50010">
    <property type="entry name" value="DH_2"/>
    <property type="match status" value="2"/>
</dbReference>
<dbReference type="GO" id="GO:0005737">
    <property type="term" value="C:cytoplasm"/>
    <property type="evidence" value="ECO:0007669"/>
    <property type="project" value="TreeGrafter"/>
</dbReference>
<sequence>MLPGGRDRRGGPIMCFPGRADTEKIPVDELMRLVKYLSYVPDARVRSLRFTVVIDMRHAAWSSIKPILKILDETLSDSLDITYVIKPESFIEKQRVQMAIGKYSFDIKLVSIEGLFGDIDPAQLTTEFDGSLPFDSKEFVELRCRLESFFFRSHDMSEKLTKLYHALDHRVTPATLQQAVQMVEMHRAQKNKVVQAPVHSLEAEAARLAQWLRCGSKGESVSSSWVSMNTDFQQLAPAVTDAIQHLYELRSLLVDKWESTRVALEQAYQLRLFEEDVGRMANWMQQQRTFLLDCFGDIGQSAQQVISLIDSHKTYLANCDNAKDQMRQLEIVAEQLFEAGHYAGKEMTMRSRELTLDWQAVLTVLADRSKVLDLSYCFHHRTEDYLSRVDHWTYQLDRLQLGDRCRSIEEVEGHLATAQTVWEQEQAAYNEACFAGKAIITHLQTPAPNALVAEINFEVSRQHCLSLIHRLLHSHRCLDSASSERKKHLYHRLSSLHFKQDCAQVLAWLSEHGDPFLAKQVYVGKSMARAETLYNAHMQFEQVANNTIVNADKLIRAVDDLVPSAEMDADGLLTDAENLKRRIDSFTRAMANRREALDVAAGFYHRTRELLEFVSRLKTASSQEKCPQMEPSELEKAIAAHADSIQMANTSYSQLSDEGAYLLNLSLDPDEDAYIRNVLSQVRAEVATALEVADHHRLRLDLCQQLHLFEEDWENAQSVLSRLPAQLPTQPTEMRLEELEQSIEEHIQAVKRAEEVLLKGGELINVFESVGMDFHITDEEDALGRLQRLLTELDGQAQDVEERRTGLNAELEWRQLEAEGHQIIQWISNGDAMLAASATKLPHNHSEAEQLKRDHDKFRDALERTFTSAYVLVTKLEQVKSDHPRCADVRDFEQSLQLRWNKLLSAAEERSKLINAALNWFISVDQVSQVLKDLQKDYSRSEDACSNLPGPDRVQQITERAQKHNIQKDAFLRGCRFARRTSEAFMKYLHRSGGQHAGSVEALVVSDQDQLTQAESQVLESWTQRKRVIDLCQQYVTFESSAQQLLSLLTPCSSSPAVPPDTAQKVEILYGIATSFARNGHPHCAQIRQLVAQFDRYVPIDKARRQLLGLETPAEQKQPQQQQDSSTRASSGLGSVSSVTSGASGSASSGISSLDSKAEQRQLAGDKKRRYILNELINTERVYVKDLHTCITQYKEAMFSPPSGLQTPPGIVGKERIIFGNIEAIYDFHNGTFLGELEKYASSFLPEDTGHCFVSFGKQLAALYVEYCVNKTDSAELLISQAGSFFEEVQARLSINGPLQSYLIKPVQRITKYQLLLKELLDNCELASTSEIQEGLDAMIAVPKKANDALHLSMLDGLPDGDRLARFGDVLLHDSFVVWEPRQLIRKGRDRHVFLFDLFIVFAKEVAVSDSDSGGGGGGGGGGYVSGTKTRYQFKQKFALSNCSITEQVDSDPCKFGMWPAGAPIRDEYRLILKANCLETKQQWVNLMRENIQDKFCCMPSLYPRNSLSTGSKSSDSSMGAAVECSVQEDYQASKPGELTVSAGQLCELIELLPGEIASVRLLSDNSEGQLPAAILRKTPQQQQPPPPQQQPRTSFRKWLPKTKKPFRRSSKSELLETAAALPKKLAAAQLKSQQQQQQQQQQPQQQPQQISGTQQPAPAIKDALLDNVSEESVELELPPPMEALQDLPALDNEGEETETDLGQAIVEGRCYQDDLIEEDEEDQGDEEAEDDEGETECDDSECEARRRGGGGGDGPGGAGGGSGGGADNNNSDCSSCSPSPSPPPGESNGGGGGNGGAAAAEPADGDSASASGSSASPAVPADSLSVGSNPNHQHNLASSADHGGNGGGGNGDDAGSVSTSSAESSQRRQHAIYELMESEESYVNKLQFVARHYIPLKDEAATLDQLPSPPADLKEKWRLVWGNWLRLLDGHRELLARARQAVETSGLDSVADVFIAKERHLTSWYSKYCENHRKAQHIACEQHKDYFEQVRLALRDKEDMNSHLMNPVQRCMRYSLLVGVIVEKARKDGLSGPALAAWERVHRLMRELPCKTESIMEASRIDHLEPGIRVTALGQMRCKAVLNVCHLPGHLYNPAVNPAVSQLKFEQRKVFLFDQMMLVTEPKATGNNGTPLLQQRASRHSIMQLADTSAAALQTVYLYRGKVKVNNMRFNSNYHSAAESGESALLFAVTDVTPGDVATFVFEAGSAPVRQQLVAELTAMQQQQADFLKLLQNPVSSGCDGVGAGGIDGFDFTAMTAAAAAPRVGLEDGEPAPAAGKGKNKKTSNSKLALASKQKQQLSNGQQQRNASFNPGDSSSTLNNNVGLYNNSLPAAAAPPTPPPPPPQPQLNDYQLDGRMTHAVQKDLLERLPGDPPAGLTKKKSGINFPGLQSFFTNKKSKSKSESKLHPN</sequence>
<proteinExistence type="predicted"/>
<organism evidence="6 7">
    <name type="scientific">Macrostomum lignano</name>
    <dbReference type="NCBI Taxonomy" id="282301"/>
    <lineage>
        <taxon>Eukaryota</taxon>
        <taxon>Metazoa</taxon>
        <taxon>Spiralia</taxon>
        <taxon>Lophotrochozoa</taxon>
        <taxon>Platyhelminthes</taxon>
        <taxon>Rhabditophora</taxon>
        <taxon>Macrostomorpha</taxon>
        <taxon>Macrostomida</taxon>
        <taxon>Macrostomidae</taxon>
        <taxon>Macrostomum</taxon>
    </lineage>
</organism>
<evidence type="ECO:0000313" key="7">
    <source>
        <dbReference type="Proteomes" id="UP000215902"/>
    </source>
</evidence>
<feature type="compositionally biased region" description="Gly residues" evidence="3">
    <location>
        <begin position="1750"/>
        <end position="1767"/>
    </location>
</feature>
<evidence type="ECO:0000259" key="4">
    <source>
        <dbReference type="PROSITE" id="PS50003"/>
    </source>
</evidence>
<dbReference type="InterPro" id="IPR001251">
    <property type="entry name" value="CRAL-TRIO_dom"/>
</dbReference>
<feature type="region of interest" description="Disordered" evidence="3">
    <location>
        <begin position="1671"/>
        <end position="1870"/>
    </location>
</feature>
<dbReference type="PANTHER" id="PTHR22826:SF106">
    <property type="entry name" value="TRIO, ISOFORM A"/>
    <property type="match status" value="1"/>
</dbReference>
<keyword evidence="1" id="KW-0344">Guanine-nucleotide releasing factor</keyword>
<name>A0A267H2X6_9PLAT</name>
<feature type="domain" description="PH" evidence="4">
    <location>
        <begin position="1363"/>
        <end position="1493"/>
    </location>
</feature>
<dbReference type="GO" id="GO:0005085">
    <property type="term" value="F:guanyl-nucleotide exchange factor activity"/>
    <property type="evidence" value="ECO:0007669"/>
    <property type="project" value="UniProtKB-KW"/>
</dbReference>
<feature type="compositionally biased region" description="Basic and acidic residues" evidence="3">
    <location>
        <begin position="2361"/>
        <end position="2370"/>
    </location>
</feature>
<dbReference type="InterPro" id="IPR000219">
    <property type="entry name" value="DH_dom"/>
</dbReference>
<feature type="domain" description="DH" evidence="5">
    <location>
        <begin position="1168"/>
        <end position="1349"/>
    </location>
</feature>
<feature type="compositionally biased region" description="Gly residues" evidence="3">
    <location>
        <begin position="1844"/>
        <end position="1853"/>
    </location>
</feature>
<keyword evidence="7" id="KW-1185">Reference proteome</keyword>
<dbReference type="SMART" id="SM00150">
    <property type="entry name" value="SPEC"/>
    <property type="match status" value="4"/>
</dbReference>
<dbReference type="Gene3D" id="2.30.29.30">
    <property type="entry name" value="Pleckstrin-homology domain (PH domain)/Phosphotyrosine-binding domain (PTB)"/>
    <property type="match status" value="2"/>
</dbReference>
<dbReference type="Gene3D" id="1.20.58.60">
    <property type="match status" value="4"/>
</dbReference>
<feature type="compositionally biased region" description="Low complexity" evidence="3">
    <location>
        <begin position="1116"/>
        <end position="1155"/>
    </location>
</feature>
<feature type="coiled-coil region" evidence="2">
    <location>
        <begin position="312"/>
        <end position="339"/>
    </location>
</feature>
<dbReference type="InterPro" id="IPR051336">
    <property type="entry name" value="RhoGEF_Guanine_NuclExch_SF"/>
</dbReference>
<dbReference type="PROSITE" id="PS50003">
    <property type="entry name" value="PH_DOMAIN"/>
    <property type="match status" value="1"/>
</dbReference>
<feature type="compositionally biased region" description="Pro residues" evidence="3">
    <location>
        <begin position="2334"/>
        <end position="2346"/>
    </location>
</feature>
<dbReference type="EMBL" id="NIVC01000070">
    <property type="protein sequence ID" value="PAA91869.1"/>
    <property type="molecule type" value="Genomic_DNA"/>
</dbReference>
<dbReference type="InterPro" id="IPR001849">
    <property type="entry name" value="PH_domain"/>
</dbReference>
<feature type="compositionally biased region" description="Basic residues" evidence="3">
    <location>
        <begin position="1595"/>
        <end position="1610"/>
    </location>
</feature>
<gene>
    <name evidence="6" type="ORF">BOX15_Mlig002063g5</name>
</gene>
<evidence type="ECO:0000256" key="2">
    <source>
        <dbReference type="SAM" id="Coils"/>
    </source>
</evidence>
<dbReference type="CDD" id="cd00176">
    <property type="entry name" value="SPEC"/>
    <property type="match status" value="1"/>
</dbReference>
<dbReference type="InterPro" id="IPR035899">
    <property type="entry name" value="DBL_dom_sf"/>
</dbReference>
<dbReference type="Gene3D" id="1.20.900.10">
    <property type="entry name" value="Dbl homology (DH) domain"/>
    <property type="match status" value="2"/>
</dbReference>
<evidence type="ECO:0008006" key="8">
    <source>
        <dbReference type="Google" id="ProtNLM"/>
    </source>
</evidence>
<keyword evidence="2" id="KW-0175">Coiled coil</keyword>
<feature type="region of interest" description="Disordered" evidence="3">
    <location>
        <begin position="1577"/>
        <end position="1614"/>
    </location>
</feature>
<feature type="coiled-coil region" evidence="2">
    <location>
        <begin position="783"/>
        <end position="810"/>
    </location>
</feature>
<feature type="compositionally biased region" description="Gly residues" evidence="3">
    <location>
        <begin position="1788"/>
        <end position="1797"/>
    </location>
</feature>
<dbReference type="Pfam" id="PF00435">
    <property type="entry name" value="Spectrin"/>
    <property type="match status" value="1"/>
</dbReference>
<feature type="compositionally biased region" description="Acidic residues" evidence="3">
    <location>
        <begin position="1715"/>
        <end position="1742"/>
    </location>
</feature>
<feature type="region of interest" description="Disordered" evidence="3">
    <location>
        <begin position="1627"/>
        <end position="1657"/>
    </location>
</feature>
<dbReference type="CDD" id="cd00160">
    <property type="entry name" value="RhoGEF"/>
    <property type="match status" value="1"/>
</dbReference>
<dbReference type="CDD" id="cd00170">
    <property type="entry name" value="SEC14"/>
    <property type="match status" value="1"/>
</dbReference>
<dbReference type="InterPro" id="IPR011993">
    <property type="entry name" value="PH-like_dom_sf"/>
</dbReference>
<dbReference type="InterPro" id="IPR018159">
    <property type="entry name" value="Spectrin/alpha-actinin"/>
</dbReference>
<feature type="compositionally biased region" description="Low complexity" evidence="3">
    <location>
        <begin position="1627"/>
        <end position="1650"/>
    </location>
</feature>
<feature type="compositionally biased region" description="Low complexity" evidence="3">
    <location>
        <begin position="2286"/>
        <end position="2305"/>
    </location>
</feature>
<feature type="compositionally biased region" description="Low complexity" evidence="3">
    <location>
        <begin position="1854"/>
        <end position="1865"/>
    </location>
</feature>
<accession>A0A267H2X6</accession>
<dbReference type="SUPFAM" id="SSF50729">
    <property type="entry name" value="PH domain-like"/>
    <property type="match status" value="1"/>
</dbReference>
<dbReference type="Pfam" id="PF00621">
    <property type="entry name" value="RhoGEF"/>
    <property type="match status" value="2"/>
</dbReference>
<dbReference type="SUPFAM" id="SSF50044">
    <property type="entry name" value="SH3-domain"/>
    <property type="match status" value="1"/>
</dbReference>
<feature type="region of interest" description="Disordered" evidence="3">
    <location>
        <begin position="2267"/>
        <end position="2409"/>
    </location>
</feature>
<feature type="coiled-coil region" evidence="2">
    <location>
        <begin position="569"/>
        <end position="596"/>
    </location>
</feature>
<comment type="caution">
    <text evidence="6">The sequence shown here is derived from an EMBL/GenBank/DDBJ whole genome shotgun (WGS) entry which is preliminary data.</text>
</comment>
<dbReference type="InterPro" id="IPR002017">
    <property type="entry name" value="Spectrin_repeat"/>
</dbReference>
<feature type="compositionally biased region" description="Polar residues" evidence="3">
    <location>
        <begin position="1826"/>
        <end position="1837"/>
    </location>
</feature>
<dbReference type="SUPFAM" id="SSF46966">
    <property type="entry name" value="Spectrin repeat"/>
    <property type="match status" value="3"/>
</dbReference>
<evidence type="ECO:0000313" key="6">
    <source>
        <dbReference type="EMBL" id="PAA91869.1"/>
    </source>
</evidence>
<dbReference type="SMART" id="SM00233">
    <property type="entry name" value="PH"/>
    <property type="match status" value="2"/>
</dbReference>
<feature type="region of interest" description="Disordered" evidence="3">
    <location>
        <begin position="1111"/>
        <end position="1157"/>
    </location>
</feature>
<feature type="compositionally biased region" description="Polar residues" evidence="3">
    <location>
        <begin position="2306"/>
        <end position="2330"/>
    </location>
</feature>
<dbReference type="SUPFAM" id="SSF48065">
    <property type="entry name" value="DBL homology domain (DH-domain)"/>
    <property type="match status" value="2"/>
</dbReference>
<protein>
    <recommendedName>
        <fullName evidence="8">Triple functional domain protein</fullName>
    </recommendedName>
</protein>
<dbReference type="Proteomes" id="UP000215902">
    <property type="component" value="Unassembled WGS sequence"/>
</dbReference>
<feature type="compositionally biased region" description="Low complexity" evidence="3">
    <location>
        <begin position="1798"/>
        <end position="1819"/>
    </location>
</feature>
<dbReference type="STRING" id="282301.A0A267H2X6"/>
<evidence type="ECO:0000256" key="3">
    <source>
        <dbReference type="SAM" id="MobiDB-lite"/>
    </source>
</evidence>
<evidence type="ECO:0000259" key="5">
    <source>
        <dbReference type="PROSITE" id="PS50010"/>
    </source>
</evidence>
<feature type="compositionally biased region" description="Low complexity" evidence="3">
    <location>
        <begin position="1768"/>
        <end position="1779"/>
    </location>
</feature>
<dbReference type="GO" id="GO:0019898">
    <property type="term" value="C:extrinsic component of membrane"/>
    <property type="evidence" value="ECO:0007669"/>
    <property type="project" value="TreeGrafter"/>
</dbReference>
<feature type="compositionally biased region" description="Basic and acidic residues" evidence="3">
    <location>
        <begin position="2400"/>
        <end position="2409"/>
    </location>
</feature>
<dbReference type="InterPro" id="IPR036028">
    <property type="entry name" value="SH3-like_dom_sf"/>
</dbReference>
<dbReference type="Pfam" id="PF22697">
    <property type="entry name" value="SOS1_NGEF_PH"/>
    <property type="match status" value="1"/>
</dbReference>
<feature type="domain" description="DH" evidence="5">
    <location>
        <begin position="1868"/>
        <end position="2056"/>
    </location>
</feature>
<dbReference type="InterPro" id="IPR055251">
    <property type="entry name" value="SOS1_NGEF_PH"/>
</dbReference>
<dbReference type="OrthoDB" id="10256089at2759"/>
<dbReference type="Pfam" id="PF13716">
    <property type="entry name" value="CRAL_TRIO_2"/>
    <property type="match status" value="1"/>
</dbReference>
<dbReference type="SMART" id="SM00325">
    <property type="entry name" value="RhoGEF"/>
    <property type="match status" value="2"/>
</dbReference>
<reference evidence="6 7" key="1">
    <citation type="submission" date="2017-06" db="EMBL/GenBank/DDBJ databases">
        <title>A platform for efficient transgenesis in Macrostomum lignano, a flatworm model organism for stem cell research.</title>
        <authorList>
            <person name="Berezikov E."/>
        </authorList>
    </citation>
    <scope>NUCLEOTIDE SEQUENCE [LARGE SCALE GENOMIC DNA]</scope>
    <source>
        <strain evidence="6">DV1</strain>
        <tissue evidence="6">Whole organism</tissue>
    </source>
</reference>
<dbReference type="PANTHER" id="PTHR22826">
    <property type="entry name" value="RHO GUANINE EXCHANGE FACTOR-RELATED"/>
    <property type="match status" value="1"/>
</dbReference>
<evidence type="ECO:0000256" key="1">
    <source>
        <dbReference type="ARBA" id="ARBA00022658"/>
    </source>
</evidence>